<gene>
    <name evidence="1" type="ORF">I4F81_005897</name>
</gene>
<evidence type="ECO:0000313" key="1">
    <source>
        <dbReference type="EMBL" id="KAK1863339.1"/>
    </source>
</evidence>
<dbReference type="EMBL" id="CM020619">
    <property type="protein sequence ID" value="KAK1863339.1"/>
    <property type="molecule type" value="Genomic_DNA"/>
</dbReference>
<dbReference type="Proteomes" id="UP000798662">
    <property type="component" value="Chromosome 2"/>
</dbReference>
<reference evidence="1" key="1">
    <citation type="submission" date="2019-11" db="EMBL/GenBank/DDBJ databases">
        <title>Nori genome reveals adaptations in red seaweeds to the harsh intertidal environment.</title>
        <authorList>
            <person name="Wang D."/>
            <person name="Mao Y."/>
        </authorList>
    </citation>
    <scope>NUCLEOTIDE SEQUENCE</scope>
    <source>
        <tissue evidence="1">Gametophyte</tissue>
    </source>
</reference>
<protein>
    <submittedName>
        <fullName evidence="1">Uncharacterized protein</fullName>
    </submittedName>
</protein>
<sequence>MRFRTRISAGRVAPLLRVVQALERLDNSCVLHLTAPNVPQVRLVVKPDALSSVGGYAVLERDSWFESYRIESQNENQIGLQMEVANLTKALQSAVSAQDVLVKLAKKGVPVLTFEITTALGVIMQDVPVYVLTPAHLAGCVEPETPAEPGVVLPPLAKMFHVVDRMRTLGTTLQLHVVIQSSAVLTLCVTAGGDVPGHFPGHDGAGNYPGVAIKTTYQGLFRATMESESTASETLPRVEAAVAVDVKHFSRALFGHTIAPEHAFCFVFSSFVLVHLPAEGATLSYFVPTVQERQ</sequence>
<keyword evidence="2" id="KW-1185">Reference proteome</keyword>
<comment type="caution">
    <text evidence="1">The sequence shown here is derived from an EMBL/GenBank/DDBJ whole genome shotgun (WGS) entry which is preliminary data.</text>
</comment>
<proteinExistence type="predicted"/>
<accession>A0ACC3BZR1</accession>
<name>A0ACC3BZR1_PYRYE</name>
<evidence type="ECO:0000313" key="2">
    <source>
        <dbReference type="Proteomes" id="UP000798662"/>
    </source>
</evidence>
<organism evidence="1 2">
    <name type="scientific">Pyropia yezoensis</name>
    <name type="common">Susabi-nori</name>
    <name type="synonym">Porphyra yezoensis</name>
    <dbReference type="NCBI Taxonomy" id="2788"/>
    <lineage>
        <taxon>Eukaryota</taxon>
        <taxon>Rhodophyta</taxon>
        <taxon>Bangiophyceae</taxon>
        <taxon>Bangiales</taxon>
        <taxon>Bangiaceae</taxon>
        <taxon>Pyropia</taxon>
    </lineage>
</organism>